<dbReference type="PANTHER" id="PTHR21331">
    <property type="entry name" value="BRCA1-ASSOCIATED ATM ACTIVATOR 1"/>
    <property type="match status" value="1"/>
</dbReference>
<sequence length="958" mass="111245">MDRDENPTIGKIQGPKSIGLSISTTARNVDDEELSYSSSSLRSQKAEEDLFISRPTKPLKPQTKKILHSYETEETSKLTTQELQRLVLIEQLQTTRIQRKFYEQAIIRAPEQPNHQNGKSTNQTVLYTSFIRDTLTKWENECPEKEQVIFLMDLTSILSKTQTTFLVLHNFNVHNKLIGLIKNLHQGEDVELNLTFCRMLHSLMETKFGLEWVVGASSTWNHILEFYKKYPTERFTMEISTCVGKLFLKTAPQHKMFNIDLIQIAIPEFLSLTSKPLNNTSESVEEEWQKKLDPEISLNIKCFDYFSMNMDKDVFAHWVLYFDRVLNLSQRYYSLLASVKKEKLTLQISKVLLLIKIFEVKQVSESSKDICSTYRKSLIKLLEVNIQRGFINNVLELCFIGQIHWRTVGKLLELEPDQMPISFEFDLLIVQMMPAYITDSKILGNKIFNEKNADGAFRESYMDYCRDKVDTTVMVLLYKFRNILEFKCIIEETQKSIEYISKSSSKYGKESAITFFRLLVYCLEDFVTVVNTINKVSCENFNEKLIAVTLDALIICIKEYDVSWKNSVECIFILKTVVDFLNIKLFSETLIVKALTLLNLSILKYMSPNLVLLIDKNDSTMLCIGPLLYIKLRDNSTNIRNAAIKVLITISEISQTKFPYYQQIIYNSELHLVTYKIVCSDEDVNLRKNALKCLQQMVLIGDIWEHLLKEQNLKDNLIHLLKTEPVDKLRSEMVYLITVIFEEEYFSEEEISTIYNTMAHMGIFDNDTRLKVNVLNFWERVIKKLFHEEGMIDNDFPEVTFSKKLKKIVVLDQKEIRNRLRKIMDSLSSIGCLPVLVEGLNSSVDLEKQRSLKLSKELVNILNKYKFEFNVENTSISSAQNYGNVIIDNNGLPVDYEIDDTFLSMFSDSAKLNVYYQSVSPKQFLEAFTNPNSAHNKKEDKNEFNILMDSILNEDLSL</sequence>
<evidence type="ECO:0000256" key="2">
    <source>
        <dbReference type="ARBA" id="ARBA00022490"/>
    </source>
</evidence>
<evidence type="ECO:0000313" key="5">
    <source>
        <dbReference type="Proteomes" id="UP001154078"/>
    </source>
</evidence>
<dbReference type="PANTHER" id="PTHR21331:SF2">
    <property type="entry name" value="BRCA1-ASSOCIATED ATM ACTIVATOR 1"/>
    <property type="match status" value="1"/>
</dbReference>
<dbReference type="GO" id="GO:0008283">
    <property type="term" value="P:cell population proliferation"/>
    <property type="evidence" value="ECO:0007669"/>
    <property type="project" value="InterPro"/>
</dbReference>
<accession>A0A9P0FK42</accession>
<keyword evidence="2" id="KW-0963">Cytoplasm</keyword>
<dbReference type="InterPro" id="IPR038904">
    <property type="entry name" value="BRAT1"/>
</dbReference>
<dbReference type="GO" id="GO:0006974">
    <property type="term" value="P:DNA damage response"/>
    <property type="evidence" value="ECO:0007669"/>
    <property type="project" value="InterPro"/>
</dbReference>
<dbReference type="InterPro" id="IPR016024">
    <property type="entry name" value="ARM-type_fold"/>
</dbReference>
<dbReference type="OrthoDB" id="10057956at2759"/>
<comment type="similarity">
    <text evidence="3">Belongs to the BRAT1 family.</text>
</comment>
<evidence type="ECO:0000313" key="4">
    <source>
        <dbReference type="EMBL" id="CAH0560378.1"/>
    </source>
</evidence>
<comment type="subcellular location">
    <subcellularLocation>
        <location evidence="1">Cytoplasm</location>
    </subcellularLocation>
</comment>
<name>A0A9P0FK42_BRAAE</name>
<dbReference type="InterPro" id="IPR011989">
    <property type="entry name" value="ARM-like"/>
</dbReference>
<evidence type="ECO:0000256" key="3">
    <source>
        <dbReference type="ARBA" id="ARBA00061308"/>
    </source>
</evidence>
<dbReference type="Gene3D" id="1.25.10.10">
    <property type="entry name" value="Leucine-rich Repeat Variant"/>
    <property type="match status" value="1"/>
</dbReference>
<dbReference type="AlphaFoldDB" id="A0A9P0FK42"/>
<dbReference type="GO" id="GO:0005737">
    <property type="term" value="C:cytoplasm"/>
    <property type="evidence" value="ECO:0007669"/>
    <property type="project" value="UniProtKB-SubCell"/>
</dbReference>
<dbReference type="Proteomes" id="UP001154078">
    <property type="component" value="Chromosome 7"/>
</dbReference>
<proteinExistence type="inferred from homology"/>
<dbReference type="EMBL" id="OV121138">
    <property type="protein sequence ID" value="CAH0560378.1"/>
    <property type="molecule type" value="Genomic_DNA"/>
</dbReference>
<evidence type="ECO:0000256" key="1">
    <source>
        <dbReference type="ARBA" id="ARBA00004496"/>
    </source>
</evidence>
<keyword evidence="5" id="KW-1185">Reference proteome</keyword>
<dbReference type="SUPFAM" id="SSF48371">
    <property type="entry name" value="ARM repeat"/>
    <property type="match status" value="1"/>
</dbReference>
<dbReference type="GO" id="GO:0005634">
    <property type="term" value="C:nucleus"/>
    <property type="evidence" value="ECO:0007669"/>
    <property type="project" value="TreeGrafter"/>
</dbReference>
<reference evidence="4" key="1">
    <citation type="submission" date="2021-12" db="EMBL/GenBank/DDBJ databases">
        <authorList>
            <person name="King R."/>
        </authorList>
    </citation>
    <scope>NUCLEOTIDE SEQUENCE</scope>
</reference>
<protein>
    <submittedName>
        <fullName evidence="4">Uncharacterized protein</fullName>
    </submittedName>
</protein>
<organism evidence="4 5">
    <name type="scientific">Brassicogethes aeneus</name>
    <name type="common">Rape pollen beetle</name>
    <name type="synonym">Meligethes aeneus</name>
    <dbReference type="NCBI Taxonomy" id="1431903"/>
    <lineage>
        <taxon>Eukaryota</taxon>
        <taxon>Metazoa</taxon>
        <taxon>Ecdysozoa</taxon>
        <taxon>Arthropoda</taxon>
        <taxon>Hexapoda</taxon>
        <taxon>Insecta</taxon>
        <taxon>Pterygota</taxon>
        <taxon>Neoptera</taxon>
        <taxon>Endopterygota</taxon>
        <taxon>Coleoptera</taxon>
        <taxon>Polyphaga</taxon>
        <taxon>Cucujiformia</taxon>
        <taxon>Nitidulidae</taxon>
        <taxon>Meligethinae</taxon>
        <taxon>Brassicogethes</taxon>
    </lineage>
</organism>
<gene>
    <name evidence="4" type="ORF">MELIAE_LOCUS10135</name>
</gene>